<accession>A0ABY7L057</accession>
<dbReference type="Proteomes" id="UP001164536">
    <property type="component" value="Chromosome"/>
</dbReference>
<organism evidence="2 3">
    <name type="scientific">Citrobacter freundii</name>
    <dbReference type="NCBI Taxonomy" id="546"/>
    <lineage>
        <taxon>Bacteria</taxon>
        <taxon>Pseudomonadati</taxon>
        <taxon>Pseudomonadota</taxon>
        <taxon>Gammaproteobacteria</taxon>
        <taxon>Enterobacterales</taxon>
        <taxon>Enterobacteriaceae</taxon>
        <taxon>Citrobacter</taxon>
        <taxon>Citrobacter freundii complex</taxon>
    </lineage>
</organism>
<feature type="region of interest" description="Disordered" evidence="1">
    <location>
        <begin position="68"/>
        <end position="88"/>
    </location>
</feature>
<keyword evidence="3" id="KW-1185">Reference proteome</keyword>
<gene>
    <name evidence="2" type="ORF">O4000_19655</name>
</gene>
<reference evidence="2" key="1">
    <citation type="submission" date="2022-12" db="EMBL/GenBank/DDBJ databases">
        <title>2953647.</title>
        <authorList>
            <person name="Hergert J."/>
            <person name="Casey R."/>
            <person name="Wagner J."/>
            <person name="Young E.L."/>
            <person name="Oakeson K.F."/>
        </authorList>
    </citation>
    <scope>NUCLEOTIDE SEQUENCE</scope>
    <source>
        <strain evidence="2">2953647</strain>
    </source>
</reference>
<evidence type="ECO:0000256" key="1">
    <source>
        <dbReference type="SAM" id="MobiDB-lite"/>
    </source>
</evidence>
<dbReference type="EMBL" id="CP114564">
    <property type="protein sequence ID" value="WAZ56491.1"/>
    <property type="molecule type" value="Genomic_DNA"/>
</dbReference>
<protein>
    <submittedName>
        <fullName evidence="2">Uncharacterized protein</fullName>
    </submittedName>
</protein>
<proteinExistence type="predicted"/>
<evidence type="ECO:0000313" key="3">
    <source>
        <dbReference type="Proteomes" id="UP001164536"/>
    </source>
</evidence>
<sequence length="105" mass="11946">MAACKRKEETGVSLLSDEAIKQAFLWLPFLSGTAHDTNHGAVDALVTRLDRRNGYLMDGIIHKGDFRQTMSSWRTPPGNGGTARRNTDQQKDFQYVFTRRGTRFR</sequence>
<name>A0ABY7L057_CITFR</name>
<dbReference type="RefSeq" id="WP_114070814.1">
    <property type="nucleotide sequence ID" value="NZ_CAJNLX020000001.1"/>
</dbReference>
<evidence type="ECO:0000313" key="2">
    <source>
        <dbReference type="EMBL" id="WAZ56491.1"/>
    </source>
</evidence>